<comment type="similarity">
    <text evidence="10">Belongs to the TonB-dependent receptor family.</text>
</comment>
<evidence type="ECO:0000256" key="2">
    <source>
        <dbReference type="ARBA" id="ARBA00022448"/>
    </source>
</evidence>
<keyword evidence="3" id="KW-1134">Transmembrane beta strand</keyword>
<proteinExistence type="inferred from homology"/>
<dbReference type="InterPro" id="IPR008969">
    <property type="entry name" value="CarboxyPept-like_regulatory"/>
</dbReference>
<evidence type="ECO:0000256" key="7">
    <source>
        <dbReference type="ARBA" id="ARBA00023136"/>
    </source>
</evidence>
<dbReference type="Gene3D" id="2.170.130.10">
    <property type="entry name" value="TonB-dependent receptor, plug domain"/>
    <property type="match status" value="1"/>
</dbReference>
<dbReference type="Gene3D" id="2.60.40.1120">
    <property type="entry name" value="Carboxypeptidase-like, regulatory domain"/>
    <property type="match status" value="1"/>
</dbReference>
<dbReference type="InterPro" id="IPR037066">
    <property type="entry name" value="Plug_dom_sf"/>
</dbReference>
<evidence type="ECO:0000259" key="11">
    <source>
        <dbReference type="Pfam" id="PF00593"/>
    </source>
</evidence>
<evidence type="ECO:0000313" key="13">
    <source>
        <dbReference type="EMBL" id="GAA4399438.1"/>
    </source>
</evidence>
<dbReference type="Pfam" id="PF13715">
    <property type="entry name" value="CarbopepD_reg_2"/>
    <property type="match status" value="1"/>
</dbReference>
<organism evidence="13 14">
    <name type="scientific">Nibrella viscosa</name>
    <dbReference type="NCBI Taxonomy" id="1084524"/>
    <lineage>
        <taxon>Bacteria</taxon>
        <taxon>Pseudomonadati</taxon>
        <taxon>Bacteroidota</taxon>
        <taxon>Cytophagia</taxon>
        <taxon>Cytophagales</taxon>
        <taxon>Spirosomataceae</taxon>
        <taxon>Nibrella</taxon>
    </lineage>
</organism>
<keyword evidence="6 10" id="KW-0798">TonB box</keyword>
<evidence type="ECO:0000256" key="4">
    <source>
        <dbReference type="ARBA" id="ARBA00022692"/>
    </source>
</evidence>
<evidence type="ECO:0000313" key="14">
    <source>
        <dbReference type="Proteomes" id="UP001500936"/>
    </source>
</evidence>
<dbReference type="InterPro" id="IPR036942">
    <property type="entry name" value="Beta-barrel_TonB_sf"/>
</dbReference>
<dbReference type="InterPro" id="IPR012910">
    <property type="entry name" value="Plug_dom"/>
</dbReference>
<dbReference type="EMBL" id="BAABHB010000002">
    <property type="protein sequence ID" value="GAA4399438.1"/>
    <property type="molecule type" value="Genomic_DNA"/>
</dbReference>
<dbReference type="PANTHER" id="PTHR30069">
    <property type="entry name" value="TONB-DEPENDENT OUTER MEMBRANE RECEPTOR"/>
    <property type="match status" value="1"/>
</dbReference>
<protein>
    <submittedName>
        <fullName evidence="13">TonB-dependent receptor</fullName>
    </submittedName>
</protein>
<evidence type="ECO:0000256" key="6">
    <source>
        <dbReference type="ARBA" id="ARBA00023077"/>
    </source>
</evidence>
<keyword evidence="8 13" id="KW-0675">Receptor</keyword>
<dbReference type="Pfam" id="PF00593">
    <property type="entry name" value="TonB_dep_Rec_b-barrel"/>
    <property type="match status" value="1"/>
</dbReference>
<dbReference type="Pfam" id="PF07715">
    <property type="entry name" value="Plug"/>
    <property type="match status" value="1"/>
</dbReference>
<accession>A0ABP8K2N3</accession>
<feature type="domain" description="TonB-dependent receptor plug" evidence="12">
    <location>
        <begin position="125"/>
        <end position="230"/>
    </location>
</feature>
<dbReference type="PANTHER" id="PTHR30069:SF29">
    <property type="entry name" value="HEMOGLOBIN AND HEMOGLOBIN-HAPTOGLOBIN-BINDING PROTEIN 1-RELATED"/>
    <property type="match status" value="1"/>
</dbReference>
<reference evidence="14" key="1">
    <citation type="journal article" date="2019" name="Int. J. Syst. Evol. Microbiol.">
        <title>The Global Catalogue of Microorganisms (GCM) 10K type strain sequencing project: providing services to taxonomists for standard genome sequencing and annotation.</title>
        <authorList>
            <consortium name="The Broad Institute Genomics Platform"/>
            <consortium name="The Broad Institute Genome Sequencing Center for Infectious Disease"/>
            <person name="Wu L."/>
            <person name="Ma J."/>
        </authorList>
    </citation>
    <scope>NUCLEOTIDE SEQUENCE [LARGE SCALE GENOMIC DNA]</scope>
    <source>
        <strain evidence="14">JCM 17925</strain>
    </source>
</reference>
<dbReference type="SUPFAM" id="SSF56935">
    <property type="entry name" value="Porins"/>
    <property type="match status" value="1"/>
</dbReference>
<name>A0ABP8K2N3_9BACT</name>
<keyword evidence="2" id="KW-0813">Transport</keyword>
<keyword evidence="14" id="KW-1185">Reference proteome</keyword>
<dbReference type="SUPFAM" id="SSF49464">
    <property type="entry name" value="Carboxypeptidase regulatory domain-like"/>
    <property type="match status" value="1"/>
</dbReference>
<keyword evidence="5" id="KW-0732">Signal</keyword>
<evidence type="ECO:0000256" key="3">
    <source>
        <dbReference type="ARBA" id="ARBA00022452"/>
    </source>
</evidence>
<evidence type="ECO:0000256" key="1">
    <source>
        <dbReference type="ARBA" id="ARBA00004571"/>
    </source>
</evidence>
<dbReference type="Gene3D" id="2.40.170.20">
    <property type="entry name" value="TonB-dependent receptor, beta-barrel domain"/>
    <property type="match status" value="1"/>
</dbReference>
<evidence type="ECO:0000256" key="10">
    <source>
        <dbReference type="RuleBase" id="RU003357"/>
    </source>
</evidence>
<evidence type="ECO:0000256" key="8">
    <source>
        <dbReference type="ARBA" id="ARBA00023170"/>
    </source>
</evidence>
<dbReference type="InterPro" id="IPR039426">
    <property type="entry name" value="TonB-dep_rcpt-like"/>
</dbReference>
<comment type="caution">
    <text evidence="13">The sequence shown here is derived from an EMBL/GenBank/DDBJ whole genome shotgun (WGS) entry which is preliminary data.</text>
</comment>
<evidence type="ECO:0000256" key="5">
    <source>
        <dbReference type="ARBA" id="ARBA00022729"/>
    </source>
</evidence>
<keyword evidence="4" id="KW-0812">Transmembrane</keyword>
<keyword evidence="9" id="KW-0998">Cell outer membrane</keyword>
<keyword evidence="7 10" id="KW-0472">Membrane</keyword>
<evidence type="ECO:0000256" key="9">
    <source>
        <dbReference type="ARBA" id="ARBA00023237"/>
    </source>
</evidence>
<sequence>MTRITLYFYLLTLLFVVCATVGRAQSITLSGTITDATTNQPLPGVNVVIKGRSVGTATNRDGRFSLQTTQALPLTLVATYVGYGRQEVTVTNAGSPINFTMREESLLADEVVVSASRVEESLTRASVTVEKLGPRQLQQSPAATPFDALQNLKGVDLLTQSLTFKSVNIRGFGANNNNRFVQWTDGMDNRSPGLGFGFGNVAGISDLDIESIEIIPGASSALYGPDALQGLMLTRSKNPFEYQGLSAQVKVGVNNVGKEGFGPKPYTDFALRYARQVGDRFAFKVNVQRLDGTDFIADDYSDRSHRDRTGFFATDASRGNIATGINFQPNNNPNTNLQYDGVNIYGDDFNTAGAFRYPANFANAALAGQLVTRTGYTELDILGNNGKVFNTRANASLYYKLTDKIQATVGWYYGNGNFIRTAGFREYFPNYNRHQIKAEISGDNFFVRAYTTQQKAEGWNIGQTAQAINNAWKPIAQWSADFAAAYAQAGGVDVNPIGFARSRADQGRYLPGSADFNRVKDLVTGTWNNVAIPSLGRNGTRFRDNSSMWHYEGMYNFKNLTNVVELIAGASYRHYGLESGGTLFPRKNLGNGQFEEYTIDEYGAYAQAAKEIKLASLITLKPTVAVRYDKNQYFKGGFTPRASAVLSVGPHNFRGSWQSAFRNPSPNQLLSMPPAGQGGEVGGSPMAYEATGLNTNPAYLVADAQAFVAGTITEQQLQQRVFRPGEFTTEKIKTWEVGYKTLLSNRLFIDAFLFRSIYTDFIAAQNAWQPNNGQVADFRTNAYRALQVNFNNFNEIFVNGWGFGADYVLGKGYSLSGNYARQVGLITLRDARGNVIKDRAGNEVIKRRMSNPEVAQLGRNFFISPENRYNITLSNPRVTPYLGFAVTYRWTDKMWVEQGTTAGDIWLPAWNTLDAQVSYRLPAIKSILKAGGSNILNQYYSQGYGLARIGGLYYVSLTFDELMR</sequence>
<dbReference type="RefSeq" id="WP_345264811.1">
    <property type="nucleotide sequence ID" value="NZ_BAABHB010000002.1"/>
</dbReference>
<dbReference type="Proteomes" id="UP001500936">
    <property type="component" value="Unassembled WGS sequence"/>
</dbReference>
<gene>
    <name evidence="13" type="ORF">GCM10023187_11250</name>
</gene>
<comment type="subcellular location">
    <subcellularLocation>
        <location evidence="1">Cell outer membrane</location>
        <topology evidence="1">Multi-pass membrane protein</topology>
    </subcellularLocation>
</comment>
<evidence type="ECO:0000259" key="12">
    <source>
        <dbReference type="Pfam" id="PF07715"/>
    </source>
</evidence>
<dbReference type="InterPro" id="IPR000531">
    <property type="entry name" value="Beta-barrel_TonB"/>
</dbReference>
<feature type="domain" description="TonB-dependent receptor-like beta-barrel" evidence="11">
    <location>
        <begin position="408"/>
        <end position="934"/>
    </location>
</feature>